<evidence type="ECO:0000256" key="12">
    <source>
        <dbReference type="ARBA" id="ARBA00022812"/>
    </source>
</evidence>
<dbReference type="Pfam" id="PF07243">
    <property type="entry name" value="Phlebovirus_G1"/>
    <property type="match status" value="1"/>
</dbReference>
<dbReference type="EMBL" id="HM566173">
    <property type="protein sequence ID" value="AEL29669.1"/>
    <property type="molecule type" value="Genomic_RNA"/>
</dbReference>
<evidence type="ECO:0000256" key="2">
    <source>
        <dbReference type="ARBA" id="ARBA00004482"/>
    </source>
</evidence>
<keyword evidence="12" id="KW-1040">Host Golgi apparatus</keyword>
<keyword evidence="7" id="KW-0945">Host-virus interaction</keyword>
<evidence type="ECO:0000256" key="6">
    <source>
        <dbReference type="ARBA" id="ARBA00022510"/>
    </source>
</evidence>
<keyword evidence="28" id="KW-1185">Reference proteome</keyword>
<evidence type="ECO:0000256" key="1">
    <source>
        <dbReference type="ARBA" id="ARBA00004244"/>
    </source>
</evidence>
<evidence type="ECO:0000256" key="10">
    <source>
        <dbReference type="ARBA" id="ARBA00022729"/>
    </source>
</evidence>
<keyword evidence="20" id="KW-1160">Virus entry into host cell</keyword>
<evidence type="ECO:0000256" key="11">
    <source>
        <dbReference type="ARBA" id="ARBA00022804"/>
    </source>
</evidence>
<evidence type="ECO:0000259" key="24">
    <source>
        <dbReference type="Pfam" id="PF07243"/>
    </source>
</evidence>
<dbReference type="Proteomes" id="UP000160992">
    <property type="component" value="Genome"/>
</dbReference>
<keyword evidence="17" id="KW-1015">Disulfide bond</keyword>
<proteinExistence type="inferred from homology"/>
<keyword evidence="5" id="KW-1168">Fusion of virus membrane with host membrane</keyword>
<dbReference type="RefSeq" id="YP_010086143.1">
    <property type="nucleotide sequence ID" value="NC_055359.1"/>
</dbReference>
<evidence type="ECO:0000313" key="28">
    <source>
        <dbReference type="Proteomes" id="UP000160992"/>
    </source>
</evidence>
<feature type="domain" description="Phlebovirus glycoprotein G2 fusion" evidence="25">
    <location>
        <begin position="709"/>
        <end position="1021"/>
    </location>
</feature>
<protein>
    <recommendedName>
        <fullName evidence="4">Envelopment polyprotein</fullName>
    </recommendedName>
    <alternativeName>
        <fullName evidence="21">M polyprotein</fullName>
    </alternativeName>
</protein>
<feature type="domain" description="Phlebovirus glycoprotein G1" evidence="24">
    <location>
        <begin position="158"/>
        <end position="654"/>
    </location>
</feature>
<name>I1T352_9VIRU</name>
<dbReference type="Pfam" id="PF07245">
    <property type="entry name" value="Phlebovirus_G2"/>
    <property type="match status" value="1"/>
</dbReference>
<comment type="subcellular location">
    <subcellularLocation>
        <location evidence="1">Host Golgi apparatus membrane</location>
        <topology evidence="1">Single-pass type I membrane protein</topology>
    </subcellularLocation>
    <subcellularLocation>
        <location evidence="2">Host endoplasmic reticulum membrane</location>
        <topology evidence="2">Single-pass type I membrane protein</topology>
    </subcellularLocation>
    <subcellularLocation>
        <location evidence="3">Virion membrane</location>
        <topology evidence="3">Single-pass type I membrane protein</topology>
    </subcellularLocation>
</comment>
<evidence type="ECO:0000256" key="7">
    <source>
        <dbReference type="ARBA" id="ARBA00022581"/>
    </source>
</evidence>
<keyword evidence="10" id="KW-0732">Signal</keyword>
<keyword evidence="8" id="KW-1162">Viral penetration into host cytoplasm</keyword>
<feature type="transmembrane region" description="Helical" evidence="23">
    <location>
        <begin position="583"/>
        <end position="605"/>
    </location>
</feature>
<evidence type="ECO:0000256" key="16">
    <source>
        <dbReference type="ARBA" id="ARBA00023136"/>
    </source>
</evidence>
<keyword evidence="19" id="KW-1038">Host endoplasmic reticulum</keyword>
<evidence type="ECO:0000256" key="4">
    <source>
        <dbReference type="ARBA" id="ARBA00015294"/>
    </source>
</evidence>
<dbReference type="GO" id="GO:0055036">
    <property type="term" value="C:virion membrane"/>
    <property type="evidence" value="ECO:0007669"/>
    <property type="project" value="UniProtKB-SubCell"/>
</dbReference>
<dbReference type="InterPro" id="IPR043603">
    <property type="entry name" value="Phlebo_G2_C"/>
</dbReference>
<dbReference type="Gene3D" id="2.60.40.3770">
    <property type="match status" value="1"/>
</dbReference>
<evidence type="ECO:0000256" key="20">
    <source>
        <dbReference type="ARBA" id="ARBA00023296"/>
    </source>
</evidence>
<evidence type="ECO:0000256" key="14">
    <source>
        <dbReference type="ARBA" id="ARBA00022870"/>
    </source>
</evidence>
<accession>I1T352</accession>
<keyword evidence="13" id="KW-0946">Virion</keyword>
<keyword evidence="16 23" id="KW-0472">Membrane</keyword>
<evidence type="ECO:0000259" key="25">
    <source>
        <dbReference type="Pfam" id="PF07245"/>
    </source>
</evidence>
<feature type="transmembrane region" description="Helical" evidence="23">
    <location>
        <begin position="617"/>
        <end position="634"/>
    </location>
</feature>
<dbReference type="GO" id="GO:0039654">
    <property type="term" value="P:fusion of virus membrane with host endosome membrane"/>
    <property type="evidence" value="ECO:0007669"/>
    <property type="project" value="UniProtKB-KW"/>
</dbReference>
<keyword evidence="14" id="KW-1043">Host membrane</keyword>
<evidence type="ECO:0000256" key="9">
    <source>
        <dbReference type="ARBA" id="ARBA00022692"/>
    </source>
</evidence>
<keyword evidence="18" id="KW-0325">Glycoprotein</keyword>
<reference evidence="27 28" key="1">
    <citation type="submission" date="2010-06" db="EMBL/GenBank/DDBJ databases">
        <title>Genetic diversity of the Phlebovirus genus.</title>
        <authorList>
            <person name="Palacios G."/>
            <person name="Savji N."/>
            <person name="Sze W."/>
            <person name="Hutchinson S."/>
            <person name="Tesh R."/>
            <person name="Travassos da Rosa A."/>
            <person name="Lipkin W."/>
        </authorList>
    </citation>
    <scope>NUCLEOTIDE SEQUENCE [LARGE SCALE GENOMIC DNA]</scope>
</reference>
<evidence type="ECO:0000256" key="21">
    <source>
        <dbReference type="ARBA" id="ARBA00031199"/>
    </source>
</evidence>
<feature type="domain" description="Phlebovirus glycoprotein G2 C-terminal" evidence="26">
    <location>
        <begin position="1046"/>
        <end position="1209"/>
    </location>
</feature>
<keyword evidence="6" id="KW-1170">Fusion of virus membrane with host endosomal membrane</keyword>
<evidence type="ECO:0000256" key="3">
    <source>
        <dbReference type="ARBA" id="ARBA00004563"/>
    </source>
</evidence>
<dbReference type="InterPro" id="IPR010826">
    <property type="entry name" value="Phlebovirus_G1"/>
</dbReference>
<evidence type="ECO:0000313" key="27">
    <source>
        <dbReference type="EMBL" id="AEL29669.1"/>
    </source>
</evidence>
<dbReference type="Pfam" id="PF19019">
    <property type="entry name" value="Phlebo_G2_C"/>
    <property type="match status" value="1"/>
</dbReference>
<dbReference type="InterPro" id="IPR009878">
    <property type="entry name" value="Phlebovirus_G2_fusion"/>
</dbReference>
<evidence type="ECO:0000256" key="5">
    <source>
        <dbReference type="ARBA" id="ARBA00022506"/>
    </source>
</evidence>
<evidence type="ECO:0000256" key="13">
    <source>
        <dbReference type="ARBA" id="ARBA00022844"/>
    </source>
</evidence>
<feature type="transmembrane region" description="Helical" evidence="23">
    <location>
        <begin position="1176"/>
        <end position="1202"/>
    </location>
</feature>
<evidence type="ECO:0000256" key="22">
    <source>
        <dbReference type="ARBA" id="ARBA00033745"/>
    </source>
</evidence>
<keyword evidence="9 23" id="KW-0812">Transmembrane</keyword>
<evidence type="ECO:0000256" key="17">
    <source>
        <dbReference type="ARBA" id="ARBA00023157"/>
    </source>
</evidence>
<evidence type="ECO:0000256" key="15">
    <source>
        <dbReference type="ARBA" id="ARBA00022989"/>
    </source>
</evidence>
<dbReference type="GeneID" id="65101295"/>
<dbReference type="GO" id="GO:0019062">
    <property type="term" value="P:virion attachment to host cell"/>
    <property type="evidence" value="ECO:0007669"/>
    <property type="project" value="UniProtKB-KW"/>
</dbReference>
<evidence type="ECO:0000256" key="19">
    <source>
        <dbReference type="ARBA" id="ARBA00023184"/>
    </source>
</evidence>
<dbReference type="GO" id="GO:0046718">
    <property type="term" value="P:symbiont entry into host cell"/>
    <property type="evidence" value="ECO:0007669"/>
    <property type="project" value="UniProtKB-KW"/>
</dbReference>
<dbReference type="GO" id="GO:0016020">
    <property type="term" value="C:membrane"/>
    <property type="evidence" value="ECO:0007669"/>
    <property type="project" value="InterPro"/>
</dbReference>
<evidence type="ECO:0000256" key="18">
    <source>
        <dbReference type="ARBA" id="ARBA00023180"/>
    </source>
</evidence>
<keyword evidence="11" id="KW-1161">Viral attachment to host cell</keyword>
<sequence length="1211" mass="133415">MHQITVISGPTEVSSCFGGLYPLGTLKSMMGNAMKNLEGKIFCSVGGRSIEEDEDGVLSLIDSFKEDPQDQYISCHGTPKLKVVEYKKHGSRARGEKHAVDCVTGTQIGGSRRRGDLNALADRVQSEITTSPAPTVKTTVKAIVLAALLATAVVRGDPHLDNRPGSGTYGTDSANSGTNCSPLKYDSNCASWELQKDKELYPFFNTFPYKYSLIEAIPNSLVHIDEANVCKVTTSSPANTVECLKSLRSIKFSCPSGFKSAYFVHSDGKVRGIKCDTQHQLTPDCMFCQKTEDNSQPKDIISLQDAVCQAIGTEYNGPIMRIPGYCKIGDTVLRDCSQKDVMYERMAFLVMRNKKLYVPSLIIQSLDSISLDHIRCYRHKKQHGVGDSSSDVKDLISIKPTECKQMDSTKVKKCTGDEIFCSHFECDKERPDTYCFYANGSGIIQAQYNGVWVHPVCLGYETVLVEKQRLVEPVLRATDCASCVVKCREEEIEVNSNGFLITSAIACYHGECLTKTQAPRQVVKILKSPSLKVHGGEVGIHLSTEGEEPSYHVTAKCEAMDPCKAYSCFFCWENALNFHCHTAISSLILALSIGSISSVIIGSLYKLSKGTVFAVKYGRNPILWAIRFVVWLFYKLKTKVFMRFKKLNEKIEHDVEMQNFTIQQPSRPKLKSLKVETGASSGPTRVKPINYYLYGATIMLGLIQNSYCCSENVIASSKISSCFIESGKHVCKLSGVINLRVGTIGSESCLMVKGPLEGQVEAIRIKTKSSELVCQEGSSFWTNHFAPTCYSSRRCHLVGECVGSKCLEWNSSVVSQEFRSMTEPHLMVENVCFEQCGGIGCSCFNVNPSCLFGLTILKPTYKKAVKVFQCASWSHRISLEISAPRLPTKTLTLSSLSTQIAEWGSITLSVDADSMVDNNNLSFLKTHDGEYALIEDVMTTSPTKGHLGEVRCQTEQQATVGSSSCLRADKLVDYRPQYNILSCTSKLIDPHAILKRNGLPQKRGKYMYTPSIGLDTIQAISQGVIEATMTLTLDNYEVSFLSDKAECSASFINITGCYSCYSGANLCFRVSASTSASFVARSKDETKVFSKTIPHGLSEHCSLMHYSAPVVDEVFEYSCGSEWKKIQVHGNLVLLSLTDDHIEGGSSIIVSPSSGSFSMLGWFNGLLSWLGGPLKAFLLILLYVVITIVLLVTVITVLKFGLRSLILKKHN</sequence>
<keyword evidence="15 23" id="KW-1133">Transmembrane helix</keyword>
<dbReference type="Gene3D" id="2.60.98.50">
    <property type="match status" value="3"/>
</dbReference>
<dbReference type="KEGG" id="vg:65101295"/>
<evidence type="ECO:0000256" key="23">
    <source>
        <dbReference type="SAM" id="Phobius"/>
    </source>
</evidence>
<evidence type="ECO:0000259" key="26">
    <source>
        <dbReference type="Pfam" id="PF19019"/>
    </source>
</evidence>
<organism evidence="27 28">
    <name type="scientific">Odrenisrou virus</name>
    <dbReference type="NCBI Taxonomy" id="1048855"/>
    <lineage>
        <taxon>Viruses</taxon>
        <taxon>Riboviria</taxon>
        <taxon>Orthornavirae</taxon>
        <taxon>Negarnaviricota</taxon>
        <taxon>Polyploviricotina</taxon>
        <taxon>Bunyaviricetes</taxon>
        <taxon>Hareavirales</taxon>
        <taxon>Phenuiviridae</taxon>
        <taxon>Phlebovirus</taxon>
        <taxon>Phlebovirus odrenisrouense</taxon>
    </lineage>
</organism>
<evidence type="ECO:0000256" key="8">
    <source>
        <dbReference type="ARBA" id="ARBA00022595"/>
    </source>
</evidence>
<dbReference type="GO" id="GO:0044178">
    <property type="term" value="C:host cell Golgi membrane"/>
    <property type="evidence" value="ECO:0007669"/>
    <property type="project" value="UniProtKB-SubCell"/>
</dbReference>
<comment type="similarity">
    <text evidence="22">Belongs to the phlebovirus envelope glycoprotein family.</text>
</comment>
<dbReference type="GO" id="GO:0044167">
    <property type="term" value="C:host cell endoplasmic reticulum membrane"/>
    <property type="evidence" value="ECO:0007669"/>
    <property type="project" value="UniProtKB-SubCell"/>
</dbReference>